<keyword evidence="3" id="KW-1185">Reference proteome</keyword>
<dbReference type="PROSITE" id="PS50943">
    <property type="entry name" value="HTH_CROC1"/>
    <property type="match status" value="1"/>
</dbReference>
<organism evidence="2 3">
    <name type="scientific">Mycoplana rhizolycopersici</name>
    <dbReference type="NCBI Taxonomy" id="2746702"/>
    <lineage>
        <taxon>Bacteria</taxon>
        <taxon>Pseudomonadati</taxon>
        <taxon>Pseudomonadota</taxon>
        <taxon>Alphaproteobacteria</taxon>
        <taxon>Hyphomicrobiales</taxon>
        <taxon>Rhizobiaceae</taxon>
        <taxon>Mycoplana</taxon>
    </lineage>
</organism>
<name>A0ABX2QJ31_9HYPH</name>
<dbReference type="EMBL" id="JABXYK010000016">
    <property type="protein sequence ID" value="NVP57770.1"/>
    <property type="molecule type" value="Genomic_DNA"/>
</dbReference>
<evidence type="ECO:0000313" key="3">
    <source>
        <dbReference type="Proteomes" id="UP000659172"/>
    </source>
</evidence>
<dbReference type="SMART" id="SM00530">
    <property type="entry name" value="HTH_XRE"/>
    <property type="match status" value="1"/>
</dbReference>
<gene>
    <name evidence="2" type="ORF">HV823_21185</name>
</gene>
<dbReference type="Gene3D" id="1.10.260.40">
    <property type="entry name" value="lambda repressor-like DNA-binding domains"/>
    <property type="match status" value="1"/>
</dbReference>
<accession>A0ABX2QJ31</accession>
<proteinExistence type="predicted"/>
<evidence type="ECO:0000259" key="1">
    <source>
        <dbReference type="PROSITE" id="PS50943"/>
    </source>
</evidence>
<feature type="domain" description="HTH cro/C1-type" evidence="1">
    <location>
        <begin position="50"/>
        <end position="104"/>
    </location>
</feature>
<reference evidence="2 3" key="1">
    <citation type="submission" date="2020-06" db="EMBL/GenBank/DDBJ databases">
        <title>Rhizobium sp.nov. isolated from the tomato plant.</title>
        <authorList>
            <person name="Thin K.K."/>
            <person name="Zhang X."/>
            <person name="He S."/>
        </authorList>
    </citation>
    <scope>NUCLEOTIDE SEQUENCE [LARGE SCALE GENOMIC DNA]</scope>
    <source>
        <strain evidence="2 3">DBTS2</strain>
    </source>
</reference>
<comment type="caution">
    <text evidence="2">The sequence shown here is derived from an EMBL/GenBank/DDBJ whole genome shotgun (WGS) entry which is preliminary data.</text>
</comment>
<dbReference type="SUPFAM" id="SSF47413">
    <property type="entry name" value="lambda repressor-like DNA-binding domains"/>
    <property type="match status" value="1"/>
</dbReference>
<dbReference type="InterPro" id="IPR001387">
    <property type="entry name" value="Cro/C1-type_HTH"/>
</dbReference>
<dbReference type="Proteomes" id="UP000659172">
    <property type="component" value="Unassembled WGS sequence"/>
</dbReference>
<sequence>MAGPVFENWIDTLGLMEVHDPALEKPTYRKPQNGRVLLAEELENRIAEALRVHRTNRRLSVQKFAKLLGIGSRTYARYETGQSKLTVSRLVHACEALGAHPEDLLEHAAPHLFGKDKEHARLLRLTFNELRKLDTRGLEVIRVVLPHLTTKEK</sequence>
<dbReference type="CDD" id="cd00093">
    <property type="entry name" value="HTH_XRE"/>
    <property type="match status" value="1"/>
</dbReference>
<dbReference type="RefSeq" id="WP_176951713.1">
    <property type="nucleotide sequence ID" value="NZ_JABXYK010000016.1"/>
</dbReference>
<protein>
    <submittedName>
        <fullName evidence="2">Helix-turn-helix transcriptional regulator</fullName>
    </submittedName>
</protein>
<dbReference type="Pfam" id="PF13560">
    <property type="entry name" value="HTH_31"/>
    <property type="match status" value="1"/>
</dbReference>
<evidence type="ECO:0000313" key="2">
    <source>
        <dbReference type="EMBL" id="NVP57770.1"/>
    </source>
</evidence>
<dbReference type="InterPro" id="IPR010982">
    <property type="entry name" value="Lambda_DNA-bd_dom_sf"/>
</dbReference>